<dbReference type="InterPro" id="IPR043580">
    <property type="entry name" value="CUTINASE_1"/>
</dbReference>
<dbReference type="InterPro" id="IPR043579">
    <property type="entry name" value="CUTINASE_2"/>
</dbReference>
<evidence type="ECO:0000256" key="6">
    <source>
        <dbReference type="ARBA" id="ARBA00022729"/>
    </source>
</evidence>
<dbReference type="AlphaFoldDB" id="S3E4A0"/>
<dbReference type="PROSITE" id="PS00931">
    <property type="entry name" value="CUTINASE_2"/>
    <property type="match status" value="1"/>
</dbReference>
<evidence type="ECO:0000256" key="7">
    <source>
        <dbReference type="ARBA" id="ARBA00022801"/>
    </source>
</evidence>
<dbReference type="GO" id="GO:0005576">
    <property type="term" value="C:extracellular region"/>
    <property type="evidence" value="ECO:0007669"/>
    <property type="project" value="UniProtKB-SubCell"/>
</dbReference>
<feature type="active site" description="Nucleophile" evidence="10">
    <location>
        <position position="125"/>
    </location>
</feature>
<evidence type="ECO:0000256" key="12">
    <source>
        <dbReference type="RuleBase" id="RU361263"/>
    </source>
</evidence>
<evidence type="ECO:0000256" key="1">
    <source>
        <dbReference type="ARBA" id="ARBA00004613"/>
    </source>
</evidence>
<feature type="signal peptide" evidence="12">
    <location>
        <begin position="1"/>
        <end position="17"/>
    </location>
</feature>
<organism evidence="13 14">
    <name type="scientific">Glarea lozoyensis (strain ATCC 20868 / MF5171)</name>
    <dbReference type="NCBI Taxonomy" id="1116229"/>
    <lineage>
        <taxon>Eukaryota</taxon>
        <taxon>Fungi</taxon>
        <taxon>Dikarya</taxon>
        <taxon>Ascomycota</taxon>
        <taxon>Pezizomycotina</taxon>
        <taxon>Leotiomycetes</taxon>
        <taxon>Helotiales</taxon>
        <taxon>Helotiaceae</taxon>
        <taxon>Glarea</taxon>
    </lineage>
</organism>
<accession>S3E4A0</accession>
<evidence type="ECO:0000256" key="11">
    <source>
        <dbReference type="PIRSR" id="PIRSR611150-2"/>
    </source>
</evidence>
<dbReference type="Pfam" id="PF01083">
    <property type="entry name" value="Cutinase"/>
    <property type="match status" value="1"/>
</dbReference>
<keyword evidence="4 12" id="KW-0719">Serine esterase</keyword>
<dbReference type="EMBL" id="KE145358">
    <property type="protein sequence ID" value="EPE33248.1"/>
    <property type="molecule type" value="Genomic_DNA"/>
</dbReference>
<comment type="catalytic activity">
    <reaction evidence="9 12">
        <text>cutin + H2O = cutin monomers.</text>
        <dbReference type="EC" id="3.1.1.74"/>
    </reaction>
</comment>
<name>S3E4A0_GLAL2</name>
<dbReference type="EC" id="3.1.1.74" evidence="3 12"/>
<dbReference type="PANTHER" id="PTHR48250:SF1">
    <property type="entry name" value="CUTINASE"/>
    <property type="match status" value="1"/>
</dbReference>
<dbReference type="InterPro" id="IPR011150">
    <property type="entry name" value="Cutinase_monf"/>
</dbReference>
<evidence type="ECO:0000256" key="5">
    <source>
        <dbReference type="ARBA" id="ARBA00022525"/>
    </source>
</evidence>
<dbReference type="PROSITE" id="PS00155">
    <property type="entry name" value="CUTINASE_1"/>
    <property type="match status" value="1"/>
</dbReference>
<comment type="subcellular location">
    <subcellularLocation>
        <location evidence="1 12">Secreted</location>
    </subcellularLocation>
</comment>
<feature type="active site" description="Proton donor/acceptor" evidence="10">
    <location>
        <position position="189"/>
    </location>
</feature>
<evidence type="ECO:0000256" key="9">
    <source>
        <dbReference type="ARBA" id="ARBA00034045"/>
    </source>
</evidence>
<reference evidence="13 14" key="1">
    <citation type="journal article" date="2013" name="BMC Genomics">
        <title>Genomics-driven discovery of the pneumocandin biosynthetic gene cluster in the fungus Glarea lozoyensis.</title>
        <authorList>
            <person name="Chen L."/>
            <person name="Yue Q."/>
            <person name="Zhang X."/>
            <person name="Xiang M."/>
            <person name="Wang C."/>
            <person name="Li S."/>
            <person name="Che Y."/>
            <person name="Ortiz-Lopez F.J."/>
            <person name="Bills G.F."/>
            <person name="Liu X."/>
            <person name="An Z."/>
        </authorList>
    </citation>
    <scope>NUCLEOTIDE SEQUENCE [LARGE SCALE GENOMIC DNA]</scope>
    <source>
        <strain evidence="14">ATCC 20868 / MF5171</strain>
    </source>
</reference>
<dbReference type="OMA" id="FNTMAHI"/>
<feature type="active site" evidence="10">
    <location>
        <position position="176"/>
    </location>
</feature>
<protein>
    <recommendedName>
        <fullName evidence="3 12">Cutinase</fullName>
        <ecNumber evidence="3 12">3.1.1.74</ecNumber>
    </recommendedName>
</protein>
<dbReference type="Proteomes" id="UP000016922">
    <property type="component" value="Unassembled WGS sequence"/>
</dbReference>
<keyword evidence="7 12" id="KW-0378">Hydrolase</keyword>
<dbReference type="GeneID" id="19465314"/>
<evidence type="ECO:0000256" key="3">
    <source>
        <dbReference type="ARBA" id="ARBA00013095"/>
    </source>
</evidence>
<gene>
    <name evidence="13" type="ORF">GLAREA_06260</name>
</gene>
<evidence type="ECO:0000313" key="14">
    <source>
        <dbReference type="Proteomes" id="UP000016922"/>
    </source>
</evidence>
<dbReference type="GO" id="GO:0050525">
    <property type="term" value="F:cutinase activity"/>
    <property type="evidence" value="ECO:0007669"/>
    <property type="project" value="UniProtKB-UniRule"/>
</dbReference>
<comment type="similarity">
    <text evidence="2 12">Belongs to the cutinase family.</text>
</comment>
<feature type="chain" id="PRO_5005146350" description="Cutinase" evidence="12">
    <location>
        <begin position="18"/>
        <end position="209"/>
    </location>
</feature>
<evidence type="ECO:0000256" key="4">
    <source>
        <dbReference type="ARBA" id="ARBA00022487"/>
    </source>
</evidence>
<dbReference type="PRINTS" id="PR00129">
    <property type="entry name" value="CUTINASE"/>
</dbReference>
<keyword evidence="5 12" id="KW-0964">Secreted</keyword>
<evidence type="ECO:0000256" key="2">
    <source>
        <dbReference type="ARBA" id="ARBA00007534"/>
    </source>
</evidence>
<dbReference type="SUPFAM" id="SSF53474">
    <property type="entry name" value="alpha/beta-Hydrolases"/>
    <property type="match status" value="1"/>
</dbReference>
<proteinExistence type="inferred from homology"/>
<dbReference type="HOGENOM" id="CLU_040058_2_2_1"/>
<dbReference type="RefSeq" id="XP_008079865.1">
    <property type="nucleotide sequence ID" value="XM_008081674.1"/>
</dbReference>
<keyword evidence="14" id="KW-1185">Reference proteome</keyword>
<evidence type="ECO:0000256" key="10">
    <source>
        <dbReference type="PIRSR" id="PIRSR611150-1"/>
    </source>
</evidence>
<dbReference type="InterPro" id="IPR000675">
    <property type="entry name" value="Cutinase/axe"/>
</dbReference>
<dbReference type="KEGG" id="glz:GLAREA_06260"/>
<evidence type="ECO:0000256" key="8">
    <source>
        <dbReference type="ARBA" id="ARBA00023157"/>
    </source>
</evidence>
<evidence type="ECO:0000313" key="13">
    <source>
        <dbReference type="EMBL" id="EPE33248.1"/>
    </source>
</evidence>
<dbReference type="PANTHER" id="PTHR48250">
    <property type="entry name" value="CUTINASE 2-RELATED"/>
    <property type="match status" value="1"/>
</dbReference>
<dbReference type="eggNOG" id="ENOG502S3AW">
    <property type="taxonomic scope" value="Eukaryota"/>
</dbReference>
<dbReference type="OrthoDB" id="2975078at2759"/>
<dbReference type="Gene3D" id="3.40.50.1820">
    <property type="entry name" value="alpha/beta hydrolase"/>
    <property type="match status" value="1"/>
</dbReference>
<dbReference type="GO" id="GO:0016052">
    <property type="term" value="P:carbohydrate catabolic process"/>
    <property type="evidence" value="ECO:0007669"/>
    <property type="project" value="TreeGrafter"/>
</dbReference>
<feature type="disulfide bond" evidence="11">
    <location>
        <begin position="172"/>
        <end position="179"/>
    </location>
</feature>
<keyword evidence="6 12" id="KW-0732">Signal</keyword>
<dbReference type="InterPro" id="IPR029058">
    <property type="entry name" value="AB_hydrolase_fold"/>
</dbReference>
<comment type="function">
    <text evidence="12">Catalyzes the hydrolysis of complex carboxylic polyesters found in the cell wall of plants. Degrades cutin, a macromolecule that forms the structure of the plant cuticle.</text>
</comment>
<sequence length="209" mass="20874">MPPFLTLFVLSLSLVSASPVAVPRAAGDTRNDLTNASGCKAMTVIFARGTTETGNVGTLTGPPFFNALDSAMGAGQVAVQGVEYPADIPGFLAGGDKTGSAKMAQLVTQTLAKCPDTKIVMSGYSQGGQLVHNAADMLGASASKVSAAIIFGDPDNGKAVGSVGAAKTKVFCNATDNICQGGATILAAHLVYSRDAGDAAAFAKTATGL</sequence>
<dbReference type="SMART" id="SM01110">
    <property type="entry name" value="Cutinase"/>
    <property type="match status" value="1"/>
</dbReference>
<keyword evidence="8 11" id="KW-1015">Disulfide bond</keyword>
<feature type="disulfide bond" evidence="11">
    <location>
        <begin position="39"/>
        <end position="114"/>
    </location>
</feature>